<dbReference type="AlphaFoldDB" id="Q1IQ39"/>
<proteinExistence type="predicted"/>
<dbReference type="Pfam" id="PF14371">
    <property type="entry name" value="DUF4412"/>
    <property type="match status" value="1"/>
</dbReference>
<evidence type="ECO:0000313" key="2">
    <source>
        <dbReference type="EMBL" id="ABF41011.1"/>
    </source>
</evidence>
<accession>Q1IQ39</accession>
<dbReference type="InterPro" id="IPR025524">
    <property type="entry name" value="DUF4412"/>
</dbReference>
<sequence>MIPIRAFAKEIGLKQRTLTLMILIAIVLCAAATWAQPPQFPSLSADMKMTGHRGEDSTGKMFFSGETKHMRMEIAARGHNMIMLVDSTNTANPKSTMIMPDQKMYMEMSAYGAGPGMRQRGPEIKPYDPTNPCASEEGTTCKKVGTETMNGYVCDKWEFTGKENRTVWISQKLHFPIKSVSQDGTSVEFSNIKEGPQDASLFTVPAGYQKMDMGAMMGGKAPQ</sequence>
<dbReference type="EMBL" id="CP000360">
    <property type="protein sequence ID" value="ABF41011.1"/>
    <property type="molecule type" value="Genomic_DNA"/>
</dbReference>
<dbReference type="Proteomes" id="UP000002432">
    <property type="component" value="Chromosome"/>
</dbReference>
<dbReference type="HOGENOM" id="CLU_108058_0_0_0"/>
<dbReference type="STRING" id="204669.Acid345_2010"/>
<keyword evidence="3" id="KW-1185">Reference proteome</keyword>
<dbReference type="eggNOG" id="COG3026">
    <property type="taxonomic scope" value="Bacteria"/>
</dbReference>
<protein>
    <recommendedName>
        <fullName evidence="1">DUF4412 domain-containing protein</fullName>
    </recommendedName>
</protein>
<dbReference type="EnsemblBacteria" id="ABF41011">
    <property type="protein sequence ID" value="ABF41011"/>
    <property type="gene ID" value="Acid345_2010"/>
</dbReference>
<evidence type="ECO:0000313" key="3">
    <source>
        <dbReference type="Proteomes" id="UP000002432"/>
    </source>
</evidence>
<name>Q1IQ39_KORVE</name>
<gene>
    <name evidence="2" type="ordered locus">Acid345_2010</name>
</gene>
<reference evidence="2 3" key="1">
    <citation type="journal article" date="2009" name="Appl. Environ. Microbiol.">
        <title>Three genomes from the phylum Acidobacteria provide insight into the lifestyles of these microorganisms in soils.</title>
        <authorList>
            <person name="Ward N.L."/>
            <person name="Challacombe J.F."/>
            <person name="Janssen P.H."/>
            <person name="Henrissat B."/>
            <person name="Coutinho P.M."/>
            <person name="Wu M."/>
            <person name="Xie G."/>
            <person name="Haft D.H."/>
            <person name="Sait M."/>
            <person name="Badger J."/>
            <person name="Barabote R.D."/>
            <person name="Bradley B."/>
            <person name="Brettin T.S."/>
            <person name="Brinkac L.M."/>
            <person name="Bruce D."/>
            <person name="Creasy T."/>
            <person name="Daugherty S.C."/>
            <person name="Davidsen T.M."/>
            <person name="DeBoy R.T."/>
            <person name="Detter J.C."/>
            <person name="Dodson R.J."/>
            <person name="Durkin A.S."/>
            <person name="Ganapathy A."/>
            <person name="Gwinn-Giglio M."/>
            <person name="Han C.S."/>
            <person name="Khouri H."/>
            <person name="Kiss H."/>
            <person name="Kothari S.P."/>
            <person name="Madupu R."/>
            <person name="Nelson K.E."/>
            <person name="Nelson W.C."/>
            <person name="Paulsen I."/>
            <person name="Penn K."/>
            <person name="Ren Q."/>
            <person name="Rosovitz M.J."/>
            <person name="Selengut J.D."/>
            <person name="Shrivastava S."/>
            <person name="Sullivan S.A."/>
            <person name="Tapia R."/>
            <person name="Thompson L.S."/>
            <person name="Watkins K.L."/>
            <person name="Yang Q."/>
            <person name="Yu C."/>
            <person name="Zafar N."/>
            <person name="Zhou L."/>
            <person name="Kuske C.R."/>
        </authorList>
    </citation>
    <scope>NUCLEOTIDE SEQUENCE [LARGE SCALE GENOMIC DNA]</scope>
    <source>
        <strain evidence="2 3">Ellin345</strain>
    </source>
</reference>
<dbReference type="KEGG" id="aba:Acid345_2010"/>
<evidence type="ECO:0000259" key="1">
    <source>
        <dbReference type="Pfam" id="PF14371"/>
    </source>
</evidence>
<organism evidence="2 3">
    <name type="scientific">Koribacter versatilis (strain Ellin345)</name>
    <dbReference type="NCBI Taxonomy" id="204669"/>
    <lineage>
        <taxon>Bacteria</taxon>
        <taxon>Pseudomonadati</taxon>
        <taxon>Acidobacteriota</taxon>
        <taxon>Terriglobia</taxon>
        <taxon>Terriglobales</taxon>
        <taxon>Candidatus Korobacteraceae</taxon>
        <taxon>Candidatus Korobacter</taxon>
    </lineage>
</organism>
<feature type="domain" description="DUF4412" evidence="1">
    <location>
        <begin position="46"/>
        <end position="173"/>
    </location>
</feature>